<organism evidence="3 4">
    <name type="scientific">Parapontixanthobacter aurantiacus</name>
    <dbReference type="NCBI Taxonomy" id="1463599"/>
    <lineage>
        <taxon>Bacteria</taxon>
        <taxon>Pseudomonadati</taxon>
        <taxon>Pseudomonadota</taxon>
        <taxon>Alphaproteobacteria</taxon>
        <taxon>Sphingomonadales</taxon>
        <taxon>Erythrobacteraceae</taxon>
        <taxon>Parapontixanthobacter</taxon>
    </lineage>
</organism>
<dbReference type="InterPro" id="IPR000157">
    <property type="entry name" value="TIR_dom"/>
</dbReference>
<dbReference type="RefSeq" id="WP_160683769.1">
    <property type="nucleotide sequence ID" value="NZ_WTYW01000003.1"/>
</dbReference>
<dbReference type="GO" id="GO:0007165">
    <property type="term" value="P:signal transduction"/>
    <property type="evidence" value="ECO:0007669"/>
    <property type="project" value="InterPro"/>
</dbReference>
<dbReference type="Gene3D" id="1.25.40.10">
    <property type="entry name" value="Tetratricopeptide repeat domain"/>
    <property type="match status" value="1"/>
</dbReference>
<feature type="transmembrane region" description="Helical" evidence="1">
    <location>
        <begin position="181"/>
        <end position="203"/>
    </location>
</feature>
<dbReference type="InterPro" id="IPR011990">
    <property type="entry name" value="TPR-like_helical_dom_sf"/>
</dbReference>
<keyword evidence="1" id="KW-0812">Transmembrane</keyword>
<dbReference type="EMBL" id="WTYW01000003">
    <property type="protein sequence ID" value="MXO86565.1"/>
    <property type="molecule type" value="Genomic_DNA"/>
</dbReference>
<dbReference type="SUPFAM" id="SSF48452">
    <property type="entry name" value="TPR-like"/>
    <property type="match status" value="1"/>
</dbReference>
<dbReference type="InterPro" id="IPR035897">
    <property type="entry name" value="Toll_tir_struct_dom_sf"/>
</dbReference>
<evidence type="ECO:0000313" key="4">
    <source>
        <dbReference type="Proteomes" id="UP000433104"/>
    </source>
</evidence>
<comment type="caution">
    <text evidence="3">The sequence shown here is derived from an EMBL/GenBank/DDBJ whole genome shotgun (WGS) entry which is preliminary data.</text>
</comment>
<sequence>MDRKYSAFISYSHADASFARWLHGKLETFRFPPRLVGRTTEAGTVPRKLGPVFRDREELAASPSLPDRVREALASSDALIVICSPRAAASPWVNREIEEFRKLRPDAPILPALIEGTPADAFPPALKLASDTREEAEPLAADFAKHADGRRLGLLKLLAGLSGVALADLVQRDAQRRMRRVMAVTAGSILVMLGLGAMAYLAIQSRNEAERQRNQAEGLVEFMLTDLREELRGVGRLDVMTDVNRRAMAYYRAQGDLERLSPESLERRARILLAMGEDDNKRQNRELARQRFAEAHRTTQEQLRRDPTNPDRMFAHGQSEYWLGYFAYEDEDFETAEDHWRVYAALSDRLAELAPDNAEYMTEAGYAQGNLCTIFLAQDKPALPACEAALARMEAVAARNPADAKAKENVANRHAWLADAWEAAGNPEKRVAHRLRQAAIVESLTRAEPENIDYREFWMLTLIGLSETLLETGDRQEAQRRVAQALAIANDLLAHDPANSFWEGKRVDILALSRRIEREGNVS</sequence>
<keyword evidence="4" id="KW-1185">Reference proteome</keyword>
<dbReference type="OrthoDB" id="7308181at2"/>
<evidence type="ECO:0000256" key="1">
    <source>
        <dbReference type="SAM" id="Phobius"/>
    </source>
</evidence>
<dbReference type="PROSITE" id="PS50104">
    <property type="entry name" value="TIR"/>
    <property type="match status" value="1"/>
</dbReference>
<evidence type="ECO:0000313" key="3">
    <source>
        <dbReference type="EMBL" id="MXO86565.1"/>
    </source>
</evidence>
<dbReference type="Proteomes" id="UP000433104">
    <property type="component" value="Unassembled WGS sequence"/>
</dbReference>
<name>A0A844ZFC1_9SPHN</name>
<reference evidence="3 4" key="1">
    <citation type="submission" date="2019-12" db="EMBL/GenBank/DDBJ databases">
        <title>Genomic-based taxomic classification of the family Erythrobacteraceae.</title>
        <authorList>
            <person name="Xu L."/>
        </authorList>
    </citation>
    <scope>NUCLEOTIDE SEQUENCE [LARGE SCALE GENOMIC DNA]</scope>
    <source>
        <strain evidence="3 4">MCCC 1A09962</strain>
    </source>
</reference>
<proteinExistence type="predicted"/>
<feature type="domain" description="TIR" evidence="2">
    <location>
        <begin position="3"/>
        <end position="151"/>
    </location>
</feature>
<gene>
    <name evidence="3" type="ORF">GRI38_11070</name>
</gene>
<dbReference type="Gene3D" id="3.40.50.10140">
    <property type="entry name" value="Toll/interleukin-1 receptor homology (TIR) domain"/>
    <property type="match status" value="1"/>
</dbReference>
<dbReference type="SUPFAM" id="SSF52200">
    <property type="entry name" value="Toll/Interleukin receptor TIR domain"/>
    <property type="match status" value="1"/>
</dbReference>
<keyword evidence="1" id="KW-0472">Membrane</keyword>
<dbReference type="AlphaFoldDB" id="A0A844ZFC1"/>
<evidence type="ECO:0000259" key="2">
    <source>
        <dbReference type="PROSITE" id="PS50104"/>
    </source>
</evidence>
<dbReference type="Pfam" id="PF13676">
    <property type="entry name" value="TIR_2"/>
    <property type="match status" value="1"/>
</dbReference>
<protein>
    <submittedName>
        <fullName evidence="3">TIR domain-containing protein</fullName>
    </submittedName>
</protein>
<keyword evidence="1" id="KW-1133">Transmembrane helix</keyword>
<accession>A0A844ZFC1</accession>